<dbReference type="EMBL" id="DYXM01000250">
    <property type="protein sequence ID" value="HJE91939.1"/>
    <property type="molecule type" value="Genomic_DNA"/>
</dbReference>
<protein>
    <submittedName>
        <fullName evidence="2">Uncharacterized protein</fullName>
    </submittedName>
</protein>
<comment type="caution">
    <text evidence="2">The sequence shown here is derived from an EMBL/GenBank/DDBJ whole genome shotgun (WGS) entry which is preliminary data.</text>
</comment>
<dbReference type="AlphaFoldDB" id="A0A921JZ84"/>
<organism evidence="2 3">
    <name type="scientific">Dietzia timorensis</name>
    <dbReference type="NCBI Taxonomy" id="499555"/>
    <lineage>
        <taxon>Bacteria</taxon>
        <taxon>Bacillati</taxon>
        <taxon>Actinomycetota</taxon>
        <taxon>Actinomycetes</taxon>
        <taxon>Mycobacteriales</taxon>
        <taxon>Dietziaceae</taxon>
        <taxon>Dietzia</taxon>
    </lineage>
</organism>
<evidence type="ECO:0000313" key="3">
    <source>
        <dbReference type="Proteomes" id="UP000776650"/>
    </source>
</evidence>
<sequence>MVSTATADRMSVESGSAEGAPERGGSGAGDPRALTVAELRKKVAAVSGGSGSAVPRMPSRGASVATVSQFPADAGASVDADTGAGSAAVTQDLTAPTEGAGTFDRGAVPADAVPLPGDLRSVVPSGAVAPGQVVALAGGHSLVVALVAAATAAGKRCAIIGYPALGLAAVAAEGGDLSQVALVPSAGADPGVVASVLLDGMDMVVLDPACGRIPPARARVLAGRARSAGTVLVAGVRDWPGADLHLESATSRCAGLDRGYGRIFSACSPVLARGKALGGAGARGEFTLYGCPSRSVAGSPTTATPVRGTSLRGGMGVASPAAERRVG</sequence>
<feature type="region of interest" description="Disordered" evidence="1">
    <location>
        <begin position="297"/>
        <end position="327"/>
    </location>
</feature>
<reference evidence="2" key="2">
    <citation type="submission" date="2021-09" db="EMBL/GenBank/DDBJ databases">
        <authorList>
            <person name="Gilroy R."/>
        </authorList>
    </citation>
    <scope>NUCLEOTIDE SEQUENCE</scope>
    <source>
        <strain evidence="2">ChiGjej1B1-18357</strain>
    </source>
</reference>
<name>A0A921JZ84_9ACTN</name>
<evidence type="ECO:0000256" key="1">
    <source>
        <dbReference type="SAM" id="MobiDB-lite"/>
    </source>
</evidence>
<proteinExistence type="predicted"/>
<evidence type="ECO:0000313" key="2">
    <source>
        <dbReference type="EMBL" id="HJE91939.1"/>
    </source>
</evidence>
<dbReference type="RefSeq" id="WP_303915127.1">
    <property type="nucleotide sequence ID" value="NZ_DYXM01000250.1"/>
</dbReference>
<gene>
    <name evidence="2" type="ORF">K8V11_13120</name>
</gene>
<reference evidence="2" key="1">
    <citation type="journal article" date="2021" name="PeerJ">
        <title>Extensive microbial diversity within the chicken gut microbiome revealed by metagenomics and culture.</title>
        <authorList>
            <person name="Gilroy R."/>
            <person name="Ravi A."/>
            <person name="Getino M."/>
            <person name="Pursley I."/>
            <person name="Horton D.L."/>
            <person name="Alikhan N.F."/>
            <person name="Baker D."/>
            <person name="Gharbi K."/>
            <person name="Hall N."/>
            <person name="Watson M."/>
            <person name="Adriaenssens E.M."/>
            <person name="Foster-Nyarko E."/>
            <person name="Jarju S."/>
            <person name="Secka A."/>
            <person name="Antonio M."/>
            <person name="Oren A."/>
            <person name="Chaudhuri R.R."/>
            <person name="La Ragione R."/>
            <person name="Hildebrand F."/>
            <person name="Pallen M.J."/>
        </authorList>
    </citation>
    <scope>NUCLEOTIDE SEQUENCE</scope>
    <source>
        <strain evidence="2">ChiGjej1B1-18357</strain>
    </source>
</reference>
<feature type="region of interest" description="Disordered" evidence="1">
    <location>
        <begin position="1"/>
        <end position="34"/>
    </location>
</feature>
<accession>A0A921JZ84</accession>
<dbReference type="Proteomes" id="UP000776650">
    <property type="component" value="Unassembled WGS sequence"/>
</dbReference>